<dbReference type="GO" id="GO:0015628">
    <property type="term" value="P:protein secretion by the type II secretion system"/>
    <property type="evidence" value="ECO:0007669"/>
    <property type="project" value="InterPro"/>
</dbReference>
<dbReference type="Gene3D" id="3.30.700.10">
    <property type="entry name" value="Glycoprotein, Type 4 Pilin"/>
    <property type="match status" value="1"/>
</dbReference>
<comment type="caution">
    <text evidence="8">The sequence shown here is derived from an EMBL/GenBank/DDBJ whole genome shotgun (WGS) entry which is preliminary data.</text>
</comment>
<dbReference type="SUPFAM" id="SSF54523">
    <property type="entry name" value="Pili subunits"/>
    <property type="match status" value="1"/>
</dbReference>
<dbReference type="GO" id="GO:0015627">
    <property type="term" value="C:type II protein secretion system complex"/>
    <property type="evidence" value="ECO:0007669"/>
    <property type="project" value="InterPro"/>
</dbReference>
<dbReference type="InterPro" id="IPR045584">
    <property type="entry name" value="Pilin-like"/>
</dbReference>
<name>A0A1F6WUU4_9BACT</name>
<dbReference type="EMBL" id="MFUU01000022">
    <property type="protein sequence ID" value="OGI85638.1"/>
    <property type="molecule type" value="Genomic_DNA"/>
</dbReference>
<gene>
    <name evidence="8" type="ORF">A3A01_01325</name>
</gene>
<reference evidence="8 9" key="1">
    <citation type="journal article" date="2016" name="Nat. Commun.">
        <title>Thousands of microbial genomes shed light on interconnected biogeochemical processes in an aquifer system.</title>
        <authorList>
            <person name="Anantharaman K."/>
            <person name="Brown C.T."/>
            <person name="Hug L.A."/>
            <person name="Sharon I."/>
            <person name="Castelle C.J."/>
            <person name="Probst A.J."/>
            <person name="Thomas B.C."/>
            <person name="Singh A."/>
            <person name="Wilkins M.J."/>
            <person name="Karaoz U."/>
            <person name="Brodie E.L."/>
            <person name="Williams K.H."/>
            <person name="Hubbard S.S."/>
            <person name="Banfield J.F."/>
        </authorList>
    </citation>
    <scope>NUCLEOTIDE SEQUENCE [LARGE SCALE GENOMIC DNA]</scope>
</reference>
<dbReference type="STRING" id="1801770.A3A01_01325"/>
<feature type="transmembrane region" description="Helical" evidence="6">
    <location>
        <begin position="12"/>
        <end position="36"/>
    </location>
</feature>
<keyword evidence="4 6" id="KW-1133">Transmembrane helix</keyword>
<evidence type="ECO:0000256" key="1">
    <source>
        <dbReference type="ARBA" id="ARBA00004167"/>
    </source>
</evidence>
<dbReference type="AlphaFoldDB" id="A0A1F6WUU4"/>
<comment type="subcellular location">
    <subcellularLocation>
        <location evidence="1">Membrane</location>
        <topology evidence="1">Single-pass membrane protein</topology>
    </subcellularLocation>
</comment>
<accession>A0A1F6WUU4</accession>
<evidence type="ECO:0000256" key="2">
    <source>
        <dbReference type="ARBA" id="ARBA00022481"/>
    </source>
</evidence>
<proteinExistence type="predicted"/>
<dbReference type="Pfam" id="PF07963">
    <property type="entry name" value="N_methyl"/>
    <property type="match status" value="1"/>
</dbReference>
<keyword evidence="2" id="KW-0488">Methylation</keyword>
<dbReference type="PROSITE" id="PS50835">
    <property type="entry name" value="IG_LIKE"/>
    <property type="match status" value="1"/>
</dbReference>
<dbReference type="PRINTS" id="PR00885">
    <property type="entry name" value="BCTERIALGSPH"/>
</dbReference>
<feature type="domain" description="Ig-like" evidence="7">
    <location>
        <begin position="91"/>
        <end position="163"/>
    </location>
</feature>
<sequence length="163" mass="16894">MKIHFTRKPQRGFTLIELLFVVAIIGLLASVIIVALNNAKDKGSNAGVKSNLQHAVSQAEIFYNTNTAVSNSYTGVCNNPGPVGGAKTVAPQILAAAKIVGLATYTINGIGSATTITCNAGANAWAVEAPLKTAGQMWCVDSGGKFKQETGTSLSTSTDYTCI</sequence>
<keyword evidence="3 6" id="KW-0812">Transmembrane</keyword>
<evidence type="ECO:0000256" key="4">
    <source>
        <dbReference type="ARBA" id="ARBA00022989"/>
    </source>
</evidence>
<dbReference type="InterPro" id="IPR007110">
    <property type="entry name" value="Ig-like_dom"/>
</dbReference>
<keyword evidence="5 6" id="KW-0472">Membrane</keyword>
<evidence type="ECO:0000256" key="5">
    <source>
        <dbReference type="ARBA" id="ARBA00023136"/>
    </source>
</evidence>
<evidence type="ECO:0000313" key="9">
    <source>
        <dbReference type="Proteomes" id="UP000179352"/>
    </source>
</evidence>
<protein>
    <recommendedName>
        <fullName evidence="7">Ig-like domain-containing protein</fullName>
    </recommendedName>
</protein>
<dbReference type="PROSITE" id="PS00409">
    <property type="entry name" value="PROKAR_NTER_METHYL"/>
    <property type="match status" value="1"/>
</dbReference>
<dbReference type="InterPro" id="IPR012902">
    <property type="entry name" value="N_methyl_site"/>
</dbReference>
<evidence type="ECO:0000313" key="8">
    <source>
        <dbReference type="EMBL" id="OGI85638.1"/>
    </source>
</evidence>
<evidence type="ECO:0000256" key="6">
    <source>
        <dbReference type="SAM" id="Phobius"/>
    </source>
</evidence>
<evidence type="ECO:0000259" key="7">
    <source>
        <dbReference type="PROSITE" id="PS50835"/>
    </source>
</evidence>
<evidence type="ECO:0000256" key="3">
    <source>
        <dbReference type="ARBA" id="ARBA00022692"/>
    </source>
</evidence>
<organism evidence="8 9">
    <name type="scientific">Candidatus Nomurabacteria bacterium RIFCSPLOWO2_01_FULL_39_17</name>
    <dbReference type="NCBI Taxonomy" id="1801770"/>
    <lineage>
        <taxon>Bacteria</taxon>
        <taxon>Candidatus Nomuraibacteriota</taxon>
    </lineage>
</organism>
<dbReference type="InterPro" id="IPR002416">
    <property type="entry name" value="T2SS_protein-GspH"/>
</dbReference>
<dbReference type="GO" id="GO:0016020">
    <property type="term" value="C:membrane"/>
    <property type="evidence" value="ECO:0007669"/>
    <property type="project" value="UniProtKB-SubCell"/>
</dbReference>
<dbReference type="Proteomes" id="UP000179352">
    <property type="component" value="Unassembled WGS sequence"/>
</dbReference>
<dbReference type="NCBIfam" id="TIGR02532">
    <property type="entry name" value="IV_pilin_GFxxxE"/>
    <property type="match status" value="1"/>
</dbReference>